<dbReference type="AlphaFoldDB" id="A0A5J4QM42"/>
<gene>
    <name evidence="1" type="ORF">EZS27_028414</name>
</gene>
<name>A0A5J4QM42_9ZZZZ</name>
<organism evidence="1">
    <name type="scientific">termite gut metagenome</name>
    <dbReference type="NCBI Taxonomy" id="433724"/>
    <lineage>
        <taxon>unclassified sequences</taxon>
        <taxon>metagenomes</taxon>
        <taxon>organismal metagenomes</taxon>
    </lineage>
</organism>
<dbReference type="PROSITE" id="PS51257">
    <property type="entry name" value="PROKAR_LIPOPROTEIN"/>
    <property type="match status" value="1"/>
</dbReference>
<reference evidence="1" key="1">
    <citation type="submission" date="2019-03" db="EMBL/GenBank/DDBJ databases">
        <title>Single cell metagenomics reveals metabolic interactions within the superorganism composed of flagellate Streblomastix strix and complex community of Bacteroidetes bacteria on its surface.</title>
        <authorList>
            <person name="Treitli S.C."/>
            <person name="Kolisko M."/>
            <person name="Husnik F."/>
            <person name="Keeling P."/>
            <person name="Hampl V."/>
        </authorList>
    </citation>
    <scope>NUCLEOTIDE SEQUENCE</scope>
    <source>
        <strain evidence="1">STM</strain>
    </source>
</reference>
<accession>A0A5J4QM42</accession>
<sequence length="529" mass="59036">MKKNISIVFVALCSVLLIISCYDDKSILPDKNSFNDVVIDTAGIGSSIRIGFLEEFKLVPKITFGSRLESDFEFEWSINTNTANMRDIIVLSQDKVFDGFIPNAISPRAYKLMYKLKDTKYGLEYLTTWDVTVVSSFLDGILVSETFDGITSDFSLIMDKDLTYLWNKDERIVHTILESGYDESYQGLMNNLHFSIYSSQRNQVWAQTPQGDLVCFNTEAFQVLGKNENVLMLYRPSNFKPGKMYNAQQNTFLNSNVGLFQINYDTGISFNVATQGFDPDNDVMAWTSYQGDDPSLVWYNKVSGKIYKFTNTFVTPIYSNFDPVETGASFDPNNLQGKTAIAGGKTFDNQTLALLLKDDAANSYSIYTFSNYYMDYDTWESTPAAPKAKIDIPSSANSLFEGAVDVFFARNEPVLYIAKPNGVYAIPFGTGTGIPDLTPKYTPPAGEVITMAKLYMQGKYMAKEQLYSDGIPQMPLNSKAIMLATSKGEYESKIYVIPMTQIGTGNLDGSKALTYDGFGKILGVITVGY</sequence>
<comment type="caution">
    <text evidence="1">The sequence shown here is derived from an EMBL/GenBank/DDBJ whole genome shotgun (WGS) entry which is preliminary data.</text>
</comment>
<dbReference type="EMBL" id="SNRY01003156">
    <property type="protein sequence ID" value="KAA6322001.1"/>
    <property type="molecule type" value="Genomic_DNA"/>
</dbReference>
<proteinExistence type="predicted"/>
<protein>
    <submittedName>
        <fullName evidence="1">Uncharacterized protein</fullName>
    </submittedName>
</protein>
<evidence type="ECO:0000313" key="1">
    <source>
        <dbReference type="EMBL" id="KAA6322001.1"/>
    </source>
</evidence>